<feature type="binding site" evidence="12">
    <location>
        <position position="80"/>
    </location>
    <ligand>
        <name>ATP</name>
        <dbReference type="ChEBI" id="CHEBI:30616"/>
    </ligand>
</feature>
<evidence type="ECO:0000256" key="8">
    <source>
        <dbReference type="ARBA" id="ARBA00022840"/>
    </source>
</evidence>
<dbReference type="PANTHER" id="PTHR43895">
    <property type="entry name" value="CALCIUM/CALMODULIN-DEPENDENT PROTEIN KINASE KINASE-RELATED"/>
    <property type="match status" value="1"/>
</dbReference>
<evidence type="ECO:0000259" key="15">
    <source>
        <dbReference type="PROSITE" id="PS50816"/>
    </source>
</evidence>
<comment type="catalytic activity">
    <reaction evidence="11">
        <text>L-seryl-[protein] + ATP = O-phospho-L-seryl-[protein] + ADP + H(+)</text>
        <dbReference type="Rhea" id="RHEA:17989"/>
        <dbReference type="Rhea" id="RHEA-COMP:9863"/>
        <dbReference type="Rhea" id="RHEA-COMP:11604"/>
        <dbReference type="ChEBI" id="CHEBI:15378"/>
        <dbReference type="ChEBI" id="CHEBI:29999"/>
        <dbReference type="ChEBI" id="CHEBI:30616"/>
        <dbReference type="ChEBI" id="CHEBI:83421"/>
        <dbReference type="ChEBI" id="CHEBI:456216"/>
        <dbReference type="EC" id="2.7.11.1"/>
    </reaction>
</comment>
<sequence length="461" mass="51731">MHYKNLISHCLHCNYALFPTQIPVPAAAMETGLRPTATPTPTPATTLLRKYQLGRLLGRGSFAKVYQAVSLADNSTVAIKIIDKSKTIGAVMERCIVREVAAMRRLDHHPNILKIHEVMATKSKIYLVVEFAGGGELLAKISRRGRFTETVARRYFQQLVSALKFCHDNGVVHRDVKPQNLLLDEQGNLKVSDFGLSALPEQLRDGLLHTSCGTPAYSAPEVMTCRSGSGYDGGKADAWSCGVILFVMLSGFLPFDDSNLAAMYRKIHRREFQIPNWVSKPVRFLIYHLLDPNPKTRMSIEALMQNPWFKKSLHLKQANENLLQSMRDYRMGKERGIGEMNAFDIISMSSGLDLSGLFETTERRAERRYASRATVMEVEKRVREMGVELEYEVEVGGKGGSIGMGKRGVVVVVEVVEVAVALTMVEVRVVKGGEEFEEHHWRCFEGKLQGFAVPWQRKCNL</sequence>
<dbReference type="FunFam" id="3.30.200.20:FF:000627">
    <property type="entry name" value="Non-specific serine/threonine protein kinase"/>
    <property type="match status" value="1"/>
</dbReference>
<dbReference type="PROSITE" id="PS00108">
    <property type="entry name" value="PROTEIN_KINASE_ST"/>
    <property type="match status" value="1"/>
</dbReference>
<dbReference type="OMA" id="HRREYVV"/>
<protein>
    <recommendedName>
        <fullName evidence="3">non-specific serine/threonine protein kinase</fullName>
        <ecNumber evidence="3">2.7.11.1</ecNumber>
    </recommendedName>
</protein>
<dbReference type="InterPro" id="IPR004041">
    <property type="entry name" value="NAF_dom"/>
</dbReference>
<dbReference type="SMART" id="SM00220">
    <property type="entry name" value="S_TKc"/>
    <property type="match status" value="1"/>
</dbReference>
<dbReference type="GO" id="GO:0106310">
    <property type="term" value="F:protein serine kinase activity"/>
    <property type="evidence" value="ECO:0007669"/>
    <property type="project" value="RHEA"/>
</dbReference>
<evidence type="ECO:0000256" key="9">
    <source>
        <dbReference type="ARBA" id="ARBA00023211"/>
    </source>
</evidence>
<dbReference type="AlphaFoldDB" id="A0A0A0L5B5"/>
<evidence type="ECO:0000256" key="11">
    <source>
        <dbReference type="ARBA" id="ARBA00048679"/>
    </source>
</evidence>
<dbReference type="PANTHER" id="PTHR43895:SF33">
    <property type="entry name" value="PROTEIN KINASE DOMAIN-CONTAINING PROTEIN"/>
    <property type="match status" value="1"/>
</dbReference>
<reference evidence="16 17" key="1">
    <citation type="journal article" date="2009" name="Nat. Genet.">
        <title>The genome of the cucumber, Cucumis sativus L.</title>
        <authorList>
            <person name="Huang S."/>
            <person name="Li R."/>
            <person name="Zhang Z."/>
            <person name="Li L."/>
            <person name="Gu X."/>
            <person name="Fan W."/>
            <person name="Lucas W.J."/>
            <person name="Wang X."/>
            <person name="Xie B."/>
            <person name="Ni P."/>
            <person name="Ren Y."/>
            <person name="Zhu H."/>
            <person name="Li J."/>
            <person name="Lin K."/>
            <person name="Jin W."/>
            <person name="Fei Z."/>
            <person name="Li G."/>
            <person name="Staub J."/>
            <person name="Kilian A."/>
            <person name="van der Vossen E.A."/>
            <person name="Wu Y."/>
            <person name="Guo J."/>
            <person name="He J."/>
            <person name="Jia Z."/>
            <person name="Ren Y."/>
            <person name="Tian G."/>
            <person name="Lu Y."/>
            <person name="Ruan J."/>
            <person name="Qian W."/>
            <person name="Wang M."/>
            <person name="Huang Q."/>
            <person name="Li B."/>
            <person name="Xuan Z."/>
            <person name="Cao J."/>
            <person name="Asan"/>
            <person name="Wu Z."/>
            <person name="Zhang J."/>
            <person name="Cai Q."/>
            <person name="Bai Y."/>
            <person name="Zhao B."/>
            <person name="Han Y."/>
            <person name="Li Y."/>
            <person name="Li X."/>
            <person name="Wang S."/>
            <person name="Shi Q."/>
            <person name="Liu S."/>
            <person name="Cho W.K."/>
            <person name="Kim J.Y."/>
            <person name="Xu Y."/>
            <person name="Heller-Uszynska K."/>
            <person name="Miao H."/>
            <person name="Cheng Z."/>
            <person name="Zhang S."/>
            <person name="Wu J."/>
            <person name="Yang Y."/>
            <person name="Kang H."/>
            <person name="Li M."/>
            <person name="Liang H."/>
            <person name="Ren X."/>
            <person name="Shi Z."/>
            <person name="Wen M."/>
            <person name="Jian M."/>
            <person name="Yang H."/>
            <person name="Zhang G."/>
            <person name="Yang Z."/>
            <person name="Chen R."/>
            <person name="Liu S."/>
            <person name="Li J."/>
            <person name="Ma L."/>
            <person name="Liu H."/>
            <person name="Zhou Y."/>
            <person name="Zhao J."/>
            <person name="Fang X."/>
            <person name="Li G."/>
            <person name="Fang L."/>
            <person name="Li Y."/>
            <person name="Liu D."/>
            <person name="Zheng H."/>
            <person name="Zhang Y."/>
            <person name="Qin N."/>
            <person name="Li Z."/>
            <person name="Yang G."/>
            <person name="Yang S."/>
            <person name="Bolund L."/>
            <person name="Kristiansen K."/>
            <person name="Zheng H."/>
            <person name="Li S."/>
            <person name="Zhang X."/>
            <person name="Yang H."/>
            <person name="Wang J."/>
            <person name="Sun R."/>
            <person name="Zhang B."/>
            <person name="Jiang S."/>
            <person name="Wang J."/>
            <person name="Du Y."/>
            <person name="Li S."/>
        </authorList>
    </citation>
    <scope>NUCLEOTIDE SEQUENCE [LARGE SCALE GENOMIC DNA]</scope>
    <source>
        <strain evidence="17">cv. 9930</strain>
    </source>
</reference>
<dbReference type="Gene3D" id="3.30.310.80">
    <property type="entry name" value="Kinase associated domain 1, KA1"/>
    <property type="match status" value="1"/>
</dbReference>
<dbReference type="Gene3D" id="3.30.200.20">
    <property type="entry name" value="Phosphorylase Kinase, domain 1"/>
    <property type="match status" value="1"/>
</dbReference>
<keyword evidence="4 13" id="KW-0723">Serine/threonine-protein kinase</keyword>
<evidence type="ECO:0000313" key="16">
    <source>
        <dbReference type="EMBL" id="KGN56923.1"/>
    </source>
</evidence>
<dbReference type="CDD" id="cd12195">
    <property type="entry name" value="CIPK_C"/>
    <property type="match status" value="1"/>
</dbReference>
<dbReference type="eggNOG" id="KOG0583">
    <property type="taxonomic scope" value="Eukaryota"/>
</dbReference>
<name>A0A0A0L5B5_CUCSA</name>
<dbReference type="EMBL" id="CM002924">
    <property type="protein sequence ID" value="KGN56923.1"/>
    <property type="molecule type" value="Genomic_DNA"/>
</dbReference>
<dbReference type="PROSITE" id="PS00107">
    <property type="entry name" value="PROTEIN_KINASE_ATP"/>
    <property type="match status" value="1"/>
</dbReference>
<proteinExistence type="inferred from homology"/>
<evidence type="ECO:0000256" key="12">
    <source>
        <dbReference type="PROSITE-ProRule" id="PRU10141"/>
    </source>
</evidence>
<evidence type="ECO:0000256" key="4">
    <source>
        <dbReference type="ARBA" id="ARBA00022527"/>
    </source>
</evidence>
<feature type="domain" description="NAF" evidence="15">
    <location>
        <begin position="335"/>
        <end position="359"/>
    </location>
</feature>
<dbReference type="PROSITE" id="PS50011">
    <property type="entry name" value="PROTEIN_KINASE_DOM"/>
    <property type="match status" value="1"/>
</dbReference>
<dbReference type="GO" id="GO:0007165">
    <property type="term" value="P:signal transduction"/>
    <property type="evidence" value="ECO:0007669"/>
    <property type="project" value="InterPro"/>
</dbReference>
<dbReference type="Proteomes" id="UP000029981">
    <property type="component" value="Chromosome 3"/>
</dbReference>
<gene>
    <name evidence="16" type="ORF">Csa_3G144130</name>
</gene>
<dbReference type="FunFam" id="1.10.510.10:FF:000653">
    <property type="entry name" value="Non-specific serine/threonine protein kinase"/>
    <property type="match status" value="1"/>
</dbReference>
<dbReference type="Pfam" id="PF00069">
    <property type="entry name" value="Pkinase"/>
    <property type="match status" value="1"/>
</dbReference>
<accession>A0A0A0L5B5</accession>
<feature type="domain" description="Protein kinase" evidence="14">
    <location>
        <begin position="51"/>
        <end position="309"/>
    </location>
</feature>
<keyword evidence="7" id="KW-0418">Kinase</keyword>
<dbReference type="InterPro" id="IPR008271">
    <property type="entry name" value="Ser/Thr_kinase_AS"/>
</dbReference>
<dbReference type="Pfam" id="PF03822">
    <property type="entry name" value="NAF"/>
    <property type="match status" value="1"/>
</dbReference>
<reference evidence="16 17" key="4">
    <citation type="journal article" date="2011" name="BMC Genomics">
        <title>RNA-Seq improves annotation of protein-coding genes in the cucumber genome.</title>
        <authorList>
            <person name="Li Z."/>
            <person name="Zhang Z."/>
            <person name="Yan P."/>
            <person name="Huang S."/>
            <person name="Fei Z."/>
            <person name="Lin K."/>
        </authorList>
    </citation>
    <scope>NUCLEOTIDE SEQUENCE [LARGE SCALE GENOMIC DNA]</scope>
    <source>
        <strain evidence="17">cv. 9930</strain>
    </source>
</reference>
<comment type="catalytic activity">
    <reaction evidence="10">
        <text>L-threonyl-[protein] + ATP = O-phospho-L-threonyl-[protein] + ADP + H(+)</text>
        <dbReference type="Rhea" id="RHEA:46608"/>
        <dbReference type="Rhea" id="RHEA-COMP:11060"/>
        <dbReference type="Rhea" id="RHEA-COMP:11605"/>
        <dbReference type="ChEBI" id="CHEBI:15378"/>
        <dbReference type="ChEBI" id="CHEBI:30013"/>
        <dbReference type="ChEBI" id="CHEBI:30616"/>
        <dbReference type="ChEBI" id="CHEBI:61977"/>
        <dbReference type="ChEBI" id="CHEBI:456216"/>
        <dbReference type="EC" id="2.7.11.1"/>
    </reaction>
</comment>
<keyword evidence="9" id="KW-0464">Manganese</keyword>
<evidence type="ECO:0000256" key="1">
    <source>
        <dbReference type="ARBA" id="ARBA00001936"/>
    </source>
</evidence>
<dbReference type="GO" id="GO:0005524">
    <property type="term" value="F:ATP binding"/>
    <property type="evidence" value="ECO:0007669"/>
    <property type="project" value="UniProtKB-UniRule"/>
</dbReference>
<evidence type="ECO:0000256" key="7">
    <source>
        <dbReference type="ARBA" id="ARBA00022777"/>
    </source>
</evidence>
<comment type="cofactor">
    <cofactor evidence="1">
        <name>Mn(2+)</name>
        <dbReference type="ChEBI" id="CHEBI:29035"/>
    </cofactor>
</comment>
<dbReference type="PROSITE" id="PS50816">
    <property type="entry name" value="NAF"/>
    <property type="match status" value="1"/>
</dbReference>
<evidence type="ECO:0000256" key="6">
    <source>
        <dbReference type="ARBA" id="ARBA00022741"/>
    </source>
</evidence>
<evidence type="ECO:0000256" key="3">
    <source>
        <dbReference type="ARBA" id="ARBA00012513"/>
    </source>
</evidence>
<comment type="similarity">
    <text evidence="2">Belongs to the protein kinase superfamily. CAMK Ser/Thr protein kinase family. SNF1 subfamily.</text>
</comment>
<dbReference type="STRING" id="3659.A0A0A0L5B5"/>
<dbReference type="GO" id="GO:0004674">
    <property type="term" value="F:protein serine/threonine kinase activity"/>
    <property type="evidence" value="ECO:0000318"/>
    <property type="project" value="GO_Central"/>
</dbReference>
<dbReference type="InterPro" id="IPR000719">
    <property type="entry name" value="Prot_kinase_dom"/>
</dbReference>
<dbReference type="Gene3D" id="1.10.510.10">
    <property type="entry name" value="Transferase(Phosphotransferase) domain 1"/>
    <property type="match status" value="1"/>
</dbReference>
<evidence type="ECO:0000313" key="17">
    <source>
        <dbReference type="Proteomes" id="UP000029981"/>
    </source>
</evidence>
<evidence type="ECO:0000256" key="10">
    <source>
        <dbReference type="ARBA" id="ARBA00047899"/>
    </source>
</evidence>
<keyword evidence="6 12" id="KW-0547">Nucleotide-binding</keyword>
<dbReference type="InterPro" id="IPR017441">
    <property type="entry name" value="Protein_kinase_ATP_BS"/>
</dbReference>
<dbReference type="SUPFAM" id="SSF56112">
    <property type="entry name" value="Protein kinase-like (PK-like)"/>
    <property type="match status" value="1"/>
</dbReference>
<evidence type="ECO:0000256" key="13">
    <source>
        <dbReference type="RuleBase" id="RU000304"/>
    </source>
</evidence>
<evidence type="ECO:0000259" key="14">
    <source>
        <dbReference type="PROSITE" id="PS50011"/>
    </source>
</evidence>
<keyword evidence="8 12" id="KW-0067">ATP-binding</keyword>
<dbReference type="InterPro" id="IPR011009">
    <property type="entry name" value="Kinase-like_dom_sf"/>
</dbReference>
<evidence type="ECO:0000256" key="5">
    <source>
        <dbReference type="ARBA" id="ARBA00022679"/>
    </source>
</evidence>
<evidence type="ECO:0000256" key="2">
    <source>
        <dbReference type="ARBA" id="ARBA00006234"/>
    </source>
</evidence>
<reference evidence="16 17" key="3">
    <citation type="journal article" date="2010" name="BMC Genomics">
        <title>Transcriptome sequencing and comparative analysis of cucumber flowers with different sex types.</title>
        <authorList>
            <person name="Guo S."/>
            <person name="Zheng Y."/>
            <person name="Joung J.G."/>
            <person name="Liu S."/>
            <person name="Zhang Z."/>
            <person name="Crasta O.R."/>
            <person name="Sobral B.W."/>
            <person name="Xu Y."/>
            <person name="Huang S."/>
            <person name="Fei Z."/>
        </authorList>
    </citation>
    <scope>NUCLEOTIDE SEQUENCE [LARGE SCALE GENOMIC DNA]</scope>
    <source>
        <strain evidence="17">cv. 9930</strain>
    </source>
</reference>
<dbReference type="InterPro" id="IPR018451">
    <property type="entry name" value="NAF/FISL_domain"/>
</dbReference>
<dbReference type="Gramene" id="KGN56923">
    <property type="protein sequence ID" value="KGN56923"/>
    <property type="gene ID" value="Csa_3G144130"/>
</dbReference>
<reference evidence="16 17" key="2">
    <citation type="journal article" date="2009" name="PLoS ONE">
        <title>An integrated genetic and cytogenetic map of the cucumber genome.</title>
        <authorList>
            <person name="Ren Y."/>
            <person name="Zhang Z."/>
            <person name="Liu J."/>
            <person name="Staub J.E."/>
            <person name="Han Y."/>
            <person name="Cheng Z."/>
            <person name="Li X."/>
            <person name="Lu J."/>
            <person name="Miao H."/>
            <person name="Kang H."/>
            <person name="Xie B."/>
            <person name="Gu X."/>
            <person name="Wang X."/>
            <person name="Du Y."/>
            <person name="Jin W."/>
            <person name="Huang S."/>
        </authorList>
    </citation>
    <scope>NUCLEOTIDE SEQUENCE [LARGE SCALE GENOMIC DNA]</scope>
    <source>
        <strain evidence="17">cv. 9930</strain>
    </source>
</reference>
<keyword evidence="5" id="KW-0808">Transferase</keyword>
<keyword evidence="17" id="KW-1185">Reference proteome</keyword>
<organism evidence="16 17">
    <name type="scientific">Cucumis sativus</name>
    <name type="common">Cucumber</name>
    <dbReference type="NCBI Taxonomy" id="3659"/>
    <lineage>
        <taxon>Eukaryota</taxon>
        <taxon>Viridiplantae</taxon>
        <taxon>Streptophyta</taxon>
        <taxon>Embryophyta</taxon>
        <taxon>Tracheophyta</taxon>
        <taxon>Spermatophyta</taxon>
        <taxon>Magnoliopsida</taxon>
        <taxon>eudicotyledons</taxon>
        <taxon>Gunneridae</taxon>
        <taxon>Pentapetalae</taxon>
        <taxon>rosids</taxon>
        <taxon>fabids</taxon>
        <taxon>Cucurbitales</taxon>
        <taxon>Cucurbitaceae</taxon>
        <taxon>Benincaseae</taxon>
        <taxon>Cucumis</taxon>
    </lineage>
</organism>
<dbReference type="EC" id="2.7.11.1" evidence="3"/>